<evidence type="ECO:0000313" key="3">
    <source>
        <dbReference type="Proteomes" id="UP000886653"/>
    </source>
</evidence>
<dbReference type="EMBL" id="MU167291">
    <property type="protein sequence ID" value="KAG0144658.1"/>
    <property type="molecule type" value="Genomic_DNA"/>
</dbReference>
<comment type="caution">
    <text evidence="2">The sequence shown here is derived from an EMBL/GenBank/DDBJ whole genome shotgun (WGS) entry which is preliminary data.</text>
</comment>
<name>A0A9P6NEV9_9BASI</name>
<keyword evidence="1" id="KW-0812">Transmembrane</keyword>
<feature type="transmembrane region" description="Helical" evidence="1">
    <location>
        <begin position="32"/>
        <end position="50"/>
    </location>
</feature>
<sequence>MKRNTVLVQKHFLDLHCHMISSVIKRLSRTKVQIVFAFAVVAPVLLPLIADRNPIPKTGESGGQVLAAFDSRLQWRHCSMINVITRVLRFQPRHHSP</sequence>
<proteinExistence type="predicted"/>
<keyword evidence="3" id="KW-1185">Reference proteome</keyword>
<dbReference type="AlphaFoldDB" id="A0A9P6NEV9"/>
<protein>
    <submittedName>
        <fullName evidence="2">Uncharacterized protein</fullName>
    </submittedName>
</protein>
<gene>
    <name evidence="2" type="ORF">CROQUDRAFT_94806</name>
</gene>
<keyword evidence="1" id="KW-0472">Membrane</keyword>
<dbReference type="Proteomes" id="UP000886653">
    <property type="component" value="Unassembled WGS sequence"/>
</dbReference>
<evidence type="ECO:0000256" key="1">
    <source>
        <dbReference type="SAM" id="Phobius"/>
    </source>
</evidence>
<keyword evidence="1" id="KW-1133">Transmembrane helix</keyword>
<organism evidence="2 3">
    <name type="scientific">Cronartium quercuum f. sp. fusiforme G11</name>
    <dbReference type="NCBI Taxonomy" id="708437"/>
    <lineage>
        <taxon>Eukaryota</taxon>
        <taxon>Fungi</taxon>
        <taxon>Dikarya</taxon>
        <taxon>Basidiomycota</taxon>
        <taxon>Pucciniomycotina</taxon>
        <taxon>Pucciniomycetes</taxon>
        <taxon>Pucciniales</taxon>
        <taxon>Coleosporiaceae</taxon>
        <taxon>Cronartium</taxon>
    </lineage>
</organism>
<reference evidence="2" key="1">
    <citation type="submission" date="2013-11" db="EMBL/GenBank/DDBJ databases">
        <title>Genome sequence of the fusiform rust pathogen reveals effectors for host alternation and coevolution with pine.</title>
        <authorList>
            <consortium name="DOE Joint Genome Institute"/>
            <person name="Smith K."/>
            <person name="Pendleton A."/>
            <person name="Kubisiak T."/>
            <person name="Anderson C."/>
            <person name="Salamov A."/>
            <person name="Aerts A."/>
            <person name="Riley R."/>
            <person name="Clum A."/>
            <person name="Lindquist E."/>
            <person name="Ence D."/>
            <person name="Campbell M."/>
            <person name="Kronenberg Z."/>
            <person name="Feau N."/>
            <person name="Dhillon B."/>
            <person name="Hamelin R."/>
            <person name="Burleigh J."/>
            <person name="Smith J."/>
            <person name="Yandell M."/>
            <person name="Nelson C."/>
            <person name="Grigoriev I."/>
            <person name="Davis J."/>
        </authorList>
    </citation>
    <scope>NUCLEOTIDE SEQUENCE</scope>
    <source>
        <strain evidence="2">G11</strain>
    </source>
</reference>
<accession>A0A9P6NEV9</accession>
<evidence type="ECO:0000313" key="2">
    <source>
        <dbReference type="EMBL" id="KAG0144658.1"/>
    </source>
</evidence>